<feature type="domain" description="WRKY" evidence="7">
    <location>
        <begin position="178"/>
        <end position="237"/>
    </location>
</feature>
<dbReference type="Pfam" id="PF03106">
    <property type="entry name" value="WRKY"/>
    <property type="match status" value="1"/>
</dbReference>
<feature type="compositionally biased region" description="Low complexity" evidence="6">
    <location>
        <begin position="10"/>
        <end position="22"/>
    </location>
</feature>
<dbReference type="EMBL" id="LT551165">
    <property type="protein sequence ID" value="SAL96588.1"/>
    <property type="molecule type" value="Genomic_DNA"/>
</dbReference>
<evidence type="ECO:0000313" key="8">
    <source>
        <dbReference type="EMBL" id="SAL96588.1"/>
    </source>
</evidence>
<gene>
    <name evidence="8" type="primary">ABSGL_02004.1 scaffold 2596</name>
</gene>
<comment type="subcellular location">
    <subcellularLocation>
        <location evidence="1">Nucleus</location>
    </subcellularLocation>
</comment>
<dbReference type="PROSITE" id="PS50811">
    <property type="entry name" value="WRKY"/>
    <property type="match status" value="1"/>
</dbReference>
<feature type="region of interest" description="Disordered" evidence="6">
    <location>
        <begin position="70"/>
        <end position="110"/>
    </location>
</feature>
<dbReference type="AlphaFoldDB" id="A0A163LU03"/>
<keyword evidence="5" id="KW-0539">Nucleus</keyword>
<feature type="region of interest" description="Disordered" evidence="6">
    <location>
        <begin position="141"/>
        <end position="166"/>
    </location>
</feature>
<evidence type="ECO:0000256" key="1">
    <source>
        <dbReference type="ARBA" id="ARBA00004123"/>
    </source>
</evidence>
<dbReference type="InterPro" id="IPR036576">
    <property type="entry name" value="WRKY_dom_sf"/>
</dbReference>
<evidence type="ECO:0000313" key="9">
    <source>
        <dbReference type="Proteomes" id="UP000078561"/>
    </source>
</evidence>
<dbReference type="InterPro" id="IPR003657">
    <property type="entry name" value="WRKY_dom"/>
</dbReference>
<feature type="compositionally biased region" description="Low complexity" evidence="6">
    <location>
        <begin position="80"/>
        <end position="98"/>
    </location>
</feature>
<name>A0A163LU03_ABSGL</name>
<evidence type="ECO:0000256" key="5">
    <source>
        <dbReference type="ARBA" id="ARBA00023242"/>
    </source>
</evidence>
<keyword evidence="9" id="KW-1185">Reference proteome</keyword>
<accession>A0A163LU03</accession>
<keyword evidence="4" id="KW-0804">Transcription</keyword>
<organism evidence="8">
    <name type="scientific">Absidia glauca</name>
    <name type="common">Pin mould</name>
    <dbReference type="NCBI Taxonomy" id="4829"/>
    <lineage>
        <taxon>Eukaryota</taxon>
        <taxon>Fungi</taxon>
        <taxon>Fungi incertae sedis</taxon>
        <taxon>Mucoromycota</taxon>
        <taxon>Mucoromycotina</taxon>
        <taxon>Mucoromycetes</taxon>
        <taxon>Mucorales</taxon>
        <taxon>Cunninghamellaceae</taxon>
        <taxon>Absidia</taxon>
    </lineage>
</organism>
<dbReference type="GO" id="GO:0043565">
    <property type="term" value="F:sequence-specific DNA binding"/>
    <property type="evidence" value="ECO:0007669"/>
    <property type="project" value="InterPro"/>
</dbReference>
<dbReference type="OMA" id="DHISECS"/>
<dbReference type="GO" id="GO:0003700">
    <property type="term" value="F:DNA-binding transcription factor activity"/>
    <property type="evidence" value="ECO:0007669"/>
    <property type="project" value="InterPro"/>
</dbReference>
<reference evidence="8" key="1">
    <citation type="submission" date="2016-04" db="EMBL/GenBank/DDBJ databases">
        <authorList>
            <person name="Evans L.H."/>
            <person name="Alamgir A."/>
            <person name="Owens N."/>
            <person name="Weber N.D."/>
            <person name="Virtaneva K."/>
            <person name="Barbian K."/>
            <person name="Babar A."/>
            <person name="Rosenke K."/>
        </authorList>
    </citation>
    <scope>NUCLEOTIDE SEQUENCE [LARGE SCALE GENOMIC DNA]</scope>
    <source>
        <strain evidence="8">CBS 101.48</strain>
    </source>
</reference>
<keyword evidence="3" id="KW-0238">DNA-binding</keyword>
<dbReference type="Gene3D" id="2.20.25.80">
    <property type="entry name" value="WRKY domain"/>
    <property type="match status" value="1"/>
</dbReference>
<dbReference type="Proteomes" id="UP000078561">
    <property type="component" value="Unassembled WGS sequence"/>
</dbReference>
<feature type="region of interest" description="Disordered" evidence="6">
    <location>
        <begin position="1"/>
        <end position="29"/>
    </location>
</feature>
<dbReference type="OrthoDB" id="2362414at2759"/>
<evidence type="ECO:0000256" key="4">
    <source>
        <dbReference type="ARBA" id="ARBA00023163"/>
    </source>
</evidence>
<evidence type="ECO:0000256" key="2">
    <source>
        <dbReference type="ARBA" id="ARBA00023015"/>
    </source>
</evidence>
<evidence type="ECO:0000259" key="7">
    <source>
        <dbReference type="PROSITE" id="PS50811"/>
    </source>
</evidence>
<keyword evidence="2" id="KW-0805">Transcription regulation</keyword>
<sequence length="250" mass="28847">MLPLSKKHQPQQQQRQRPSPSSFSLESVMRQYASQPDLLELILSSKVEEDRRRTEEAKLKRKELDYALISHQEEPYRSEPPTLSPSSSPSLSSTSSTCPPSPPMTLQPDLSPWSYPHNHYQPRQTIDWSSSVILPPLISDLSKPSFQPTPLKRPSTDSTRHQKRRRREMHAITAIVETKEFPYNDDYLWRNNGNTTHKKSGNKSIYYKCAKQGCPVNKTCTFRQDTGEYLIKYRGDHLPGCSTIQRIHEV</sequence>
<dbReference type="GO" id="GO:0005634">
    <property type="term" value="C:nucleus"/>
    <property type="evidence" value="ECO:0007669"/>
    <property type="project" value="UniProtKB-SubCell"/>
</dbReference>
<evidence type="ECO:0000256" key="6">
    <source>
        <dbReference type="SAM" id="MobiDB-lite"/>
    </source>
</evidence>
<proteinExistence type="predicted"/>
<evidence type="ECO:0000256" key="3">
    <source>
        <dbReference type="ARBA" id="ARBA00023125"/>
    </source>
</evidence>
<dbReference type="InParanoid" id="A0A163LU03"/>
<protein>
    <recommendedName>
        <fullName evidence="7">WRKY domain-containing protein</fullName>
    </recommendedName>
</protein>
<dbReference type="SMART" id="SM00774">
    <property type="entry name" value="WRKY"/>
    <property type="match status" value="1"/>
</dbReference>
<dbReference type="SUPFAM" id="SSF118290">
    <property type="entry name" value="WRKY DNA-binding domain"/>
    <property type="match status" value="1"/>
</dbReference>